<reference evidence="5 6" key="1">
    <citation type="journal article" date="2020" name="ISME J.">
        <title>Uncovering the hidden diversity of litter-decomposition mechanisms in mushroom-forming fungi.</title>
        <authorList>
            <person name="Floudas D."/>
            <person name="Bentzer J."/>
            <person name="Ahren D."/>
            <person name="Johansson T."/>
            <person name="Persson P."/>
            <person name="Tunlid A."/>
        </authorList>
    </citation>
    <scope>NUCLEOTIDE SEQUENCE [LARGE SCALE GENOMIC DNA]</scope>
    <source>
        <strain evidence="5 6">CBS 175.51</strain>
    </source>
</reference>
<organism evidence="5 6">
    <name type="scientific">Ephemerocybe angulata</name>
    <dbReference type="NCBI Taxonomy" id="980116"/>
    <lineage>
        <taxon>Eukaryota</taxon>
        <taxon>Fungi</taxon>
        <taxon>Dikarya</taxon>
        <taxon>Basidiomycota</taxon>
        <taxon>Agaricomycotina</taxon>
        <taxon>Agaricomycetes</taxon>
        <taxon>Agaricomycetidae</taxon>
        <taxon>Agaricales</taxon>
        <taxon>Agaricineae</taxon>
        <taxon>Psathyrellaceae</taxon>
        <taxon>Ephemerocybe</taxon>
    </lineage>
</organism>
<evidence type="ECO:0000256" key="3">
    <source>
        <dbReference type="SAM" id="MobiDB-lite"/>
    </source>
</evidence>
<comment type="similarity">
    <text evidence="1">Belongs to the TEC1 family.</text>
</comment>
<dbReference type="InterPro" id="IPR000818">
    <property type="entry name" value="TEA/ATTS_dom"/>
</dbReference>
<evidence type="ECO:0000313" key="6">
    <source>
        <dbReference type="Proteomes" id="UP000541558"/>
    </source>
</evidence>
<evidence type="ECO:0000256" key="2">
    <source>
        <dbReference type="PROSITE-ProRule" id="PRU00505"/>
    </source>
</evidence>
<dbReference type="EMBL" id="JAACJK010000220">
    <property type="protein sequence ID" value="KAF5315650.1"/>
    <property type="molecule type" value="Genomic_DNA"/>
</dbReference>
<dbReference type="InterPro" id="IPR038096">
    <property type="entry name" value="TEA/ATTS_sf"/>
</dbReference>
<accession>A0A8H5B2N5</accession>
<dbReference type="PROSITE" id="PS51088">
    <property type="entry name" value="TEA_2"/>
    <property type="match status" value="1"/>
</dbReference>
<dbReference type="GO" id="GO:0003700">
    <property type="term" value="F:DNA-binding transcription factor activity"/>
    <property type="evidence" value="ECO:0007669"/>
    <property type="project" value="InterPro"/>
</dbReference>
<comment type="caution">
    <text evidence="5">The sequence shown here is derived from an EMBL/GenBank/DDBJ whole genome shotgun (WGS) entry which is preliminary data.</text>
</comment>
<keyword evidence="6" id="KW-1185">Reference proteome</keyword>
<evidence type="ECO:0000256" key="1">
    <source>
        <dbReference type="ARBA" id="ARBA00008421"/>
    </source>
</evidence>
<dbReference type="SMART" id="SM00426">
    <property type="entry name" value="TEA"/>
    <property type="match status" value="1"/>
</dbReference>
<dbReference type="Pfam" id="PF01285">
    <property type="entry name" value="TEA"/>
    <property type="match status" value="1"/>
</dbReference>
<protein>
    <recommendedName>
        <fullName evidence="4">TEA domain-containing protein</fullName>
    </recommendedName>
</protein>
<gene>
    <name evidence="5" type="ORF">D9611_004663</name>
</gene>
<feature type="compositionally biased region" description="Low complexity" evidence="3">
    <location>
        <begin position="139"/>
        <end position="155"/>
    </location>
</feature>
<proteinExistence type="inferred from homology"/>
<dbReference type="AlphaFoldDB" id="A0A8H5B2N5"/>
<dbReference type="Gene3D" id="6.10.20.40">
    <property type="entry name" value="TEA/ATTS domain"/>
    <property type="match status" value="1"/>
</dbReference>
<feature type="DNA-binding region" description="TEA" evidence="2">
    <location>
        <begin position="22"/>
        <end position="96"/>
    </location>
</feature>
<feature type="domain" description="TEA" evidence="4">
    <location>
        <begin position="22"/>
        <end position="96"/>
    </location>
</feature>
<evidence type="ECO:0000313" key="5">
    <source>
        <dbReference type="EMBL" id="KAF5315650.1"/>
    </source>
</evidence>
<sequence>MKKDHHQDSLTPQRKHRKLLKDGSGVEVWPEAIEKTFVQGLREYWASPYATYSQSRGRSRWRNQFLVDYLQRHGIQRTKKQVASHIQVLRNMWKGQPEFHLVAGGDEQVDPVTHIPIKEEGMDANGLMPFEWDDRESSHSASPDFSPPDSQSDFPLTPEQKLFPLDSNGFGVKQETSPGSLYFHSTTQIASPTTSPNGNYQHSLPEYGAKPPYPYSPSTQYSPTTTSYPRYTPNRVTTLYLYAEGMTPFSVNVDALGQSSLSPRPTYGLRIKLSVPVLNDVRSPPALHGFTASVAVAAVWSSAAKCTTKVMSGNACIFEECEALQVSHIGTSGVVHAMLPESSLSRCRWLDPNTPTTLTQELTVDDQVLLYLIYDLDRKNGFMPSAEFLGFQHYKQDKSNSSSASSTSGAVPALYPTSQSSSHSRRVPQSSVPYSVPSNPYSVVPSIPMSR</sequence>
<feature type="region of interest" description="Disordered" evidence="3">
    <location>
        <begin position="400"/>
        <end position="451"/>
    </location>
</feature>
<feature type="compositionally biased region" description="Low complexity" evidence="3">
    <location>
        <begin position="418"/>
        <end position="451"/>
    </location>
</feature>
<feature type="region of interest" description="Disordered" evidence="3">
    <location>
        <begin position="1"/>
        <end position="22"/>
    </location>
</feature>
<evidence type="ECO:0000259" key="4">
    <source>
        <dbReference type="PROSITE" id="PS51088"/>
    </source>
</evidence>
<feature type="region of interest" description="Disordered" evidence="3">
    <location>
        <begin position="130"/>
        <end position="158"/>
    </location>
</feature>
<name>A0A8H5B2N5_9AGAR</name>
<dbReference type="OrthoDB" id="10006572at2759"/>
<dbReference type="Proteomes" id="UP000541558">
    <property type="component" value="Unassembled WGS sequence"/>
</dbReference>